<feature type="transmembrane region" description="Helical" evidence="1">
    <location>
        <begin position="121"/>
        <end position="139"/>
    </location>
</feature>
<feature type="transmembrane region" description="Helical" evidence="1">
    <location>
        <begin position="53"/>
        <end position="74"/>
    </location>
</feature>
<dbReference type="RefSeq" id="WP_164029006.1">
    <property type="nucleotide sequence ID" value="NZ_JAABOQ010000001.1"/>
</dbReference>
<sequence length="148" mass="16832">MKSNWTTLLISLLVFLGLGAAVSGALLMLSPSGQLLGIPQWILETSPFSNFLFPGMLLFTFIGIAPFLVIIALLKKPNSKIAERFNAFKDMHWSWSFVIYQAIVLIIWIQIQMLLINGVHFLHTFYVFLALSIFFIALLPQVKRQYQV</sequence>
<proteinExistence type="predicted"/>
<protein>
    <recommendedName>
        <fullName evidence="4">DUF1648 domain-containing protein</fullName>
    </recommendedName>
</protein>
<reference evidence="2 3" key="1">
    <citation type="submission" date="2020-01" db="EMBL/GenBank/DDBJ databases">
        <title>Spongiivirga citrea KCTC 32990T.</title>
        <authorList>
            <person name="Wang G."/>
        </authorList>
    </citation>
    <scope>NUCLEOTIDE SEQUENCE [LARGE SCALE GENOMIC DNA]</scope>
    <source>
        <strain evidence="2 3">KCTC 32990</strain>
    </source>
</reference>
<dbReference type="Proteomes" id="UP000474296">
    <property type="component" value="Unassembled WGS sequence"/>
</dbReference>
<keyword evidence="1" id="KW-0472">Membrane</keyword>
<comment type="caution">
    <text evidence="2">The sequence shown here is derived from an EMBL/GenBank/DDBJ whole genome shotgun (WGS) entry which is preliminary data.</text>
</comment>
<evidence type="ECO:0008006" key="4">
    <source>
        <dbReference type="Google" id="ProtNLM"/>
    </source>
</evidence>
<evidence type="ECO:0000256" key="1">
    <source>
        <dbReference type="SAM" id="Phobius"/>
    </source>
</evidence>
<name>A0A6M0CD80_9FLAO</name>
<gene>
    <name evidence="2" type="ORF">GWK10_00845</name>
</gene>
<organism evidence="2 3">
    <name type="scientific">Spongiivirga citrea</name>
    <dbReference type="NCBI Taxonomy" id="1481457"/>
    <lineage>
        <taxon>Bacteria</taxon>
        <taxon>Pseudomonadati</taxon>
        <taxon>Bacteroidota</taxon>
        <taxon>Flavobacteriia</taxon>
        <taxon>Flavobacteriales</taxon>
        <taxon>Flavobacteriaceae</taxon>
        <taxon>Spongiivirga</taxon>
    </lineage>
</organism>
<dbReference type="AlphaFoldDB" id="A0A6M0CD80"/>
<keyword evidence="1" id="KW-0812">Transmembrane</keyword>
<keyword evidence="1" id="KW-1133">Transmembrane helix</keyword>
<evidence type="ECO:0000313" key="3">
    <source>
        <dbReference type="Proteomes" id="UP000474296"/>
    </source>
</evidence>
<accession>A0A6M0CD80</accession>
<dbReference type="EMBL" id="JAABOQ010000001">
    <property type="protein sequence ID" value="NER15735.1"/>
    <property type="molecule type" value="Genomic_DNA"/>
</dbReference>
<keyword evidence="3" id="KW-1185">Reference proteome</keyword>
<evidence type="ECO:0000313" key="2">
    <source>
        <dbReference type="EMBL" id="NER15735.1"/>
    </source>
</evidence>
<feature type="transmembrane region" description="Helical" evidence="1">
    <location>
        <begin position="95"/>
        <end position="115"/>
    </location>
</feature>